<reference evidence="2" key="2">
    <citation type="submission" date="2020-05" db="UniProtKB">
        <authorList>
            <consortium name="EnsemblMetazoa"/>
        </authorList>
    </citation>
    <scope>IDENTIFICATION</scope>
    <source>
        <strain evidence="2">IAEA</strain>
    </source>
</reference>
<proteinExistence type="predicted"/>
<evidence type="ECO:0000313" key="3">
    <source>
        <dbReference type="Proteomes" id="UP000091820"/>
    </source>
</evidence>
<reference evidence="3" key="1">
    <citation type="submission" date="2014-03" db="EMBL/GenBank/DDBJ databases">
        <authorList>
            <person name="Aksoy S."/>
            <person name="Warren W."/>
            <person name="Wilson R.K."/>
        </authorList>
    </citation>
    <scope>NUCLEOTIDE SEQUENCE [LARGE SCALE GENOMIC DNA]</scope>
    <source>
        <strain evidence="3">IAEA</strain>
    </source>
</reference>
<keyword evidence="1" id="KW-0472">Membrane</keyword>
<accession>A0A1A9WID7</accession>
<dbReference type="AlphaFoldDB" id="A0A1A9WID7"/>
<evidence type="ECO:0000256" key="1">
    <source>
        <dbReference type="SAM" id="Phobius"/>
    </source>
</evidence>
<keyword evidence="1" id="KW-0812">Transmembrane</keyword>
<dbReference type="Proteomes" id="UP000091820">
    <property type="component" value="Unassembled WGS sequence"/>
</dbReference>
<organism evidence="2 3">
    <name type="scientific">Glossina brevipalpis</name>
    <dbReference type="NCBI Taxonomy" id="37001"/>
    <lineage>
        <taxon>Eukaryota</taxon>
        <taxon>Metazoa</taxon>
        <taxon>Ecdysozoa</taxon>
        <taxon>Arthropoda</taxon>
        <taxon>Hexapoda</taxon>
        <taxon>Insecta</taxon>
        <taxon>Pterygota</taxon>
        <taxon>Neoptera</taxon>
        <taxon>Endopterygota</taxon>
        <taxon>Diptera</taxon>
        <taxon>Brachycera</taxon>
        <taxon>Muscomorpha</taxon>
        <taxon>Hippoboscoidea</taxon>
        <taxon>Glossinidae</taxon>
        <taxon>Glossina</taxon>
    </lineage>
</organism>
<dbReference type="VEuPathDB" id="VectorBase:GBRI020898"/>
<feature type="transmembrane region" description="Helical" evidence="1">
    <location>
        <begin position="39"/>
        <end position="61"/>
    </location>
</feature>
<sequence>MPIKEGNKQYDNGELTVTILSFTNTLKLTTMQFTERANYMLVILLVAIYVSTFKLYLLNSAANKSRFHLASMHLILQRYRKFALGCVRFWVFVELLTFGSFAKDDAKP</sequence>
<dbReference type="EnsemblMetazoa" id="GBRI020898-RA">
    <property type="protein sequence ID" value="GBRI020898-PA"/>
    <property type="gene ID" value="GBRI020898"/>
</dbReference>
<feature type="transmembrane region" description="Helical" evidence="1">
    <location>
        <begin position="82"/>
        <end position="102"/>
    </location>
</feature>
<protein>
    <submittedName>
        <fullName evidence="2">Uncharacterized protein</fullName>
    </submittedName>
</protein>
<evidence type="ECO:0000313" key="2">
    <source>
        <dbReference type="EnsemblMetazoa" id="GBRI020898-PA"/>
    </source>
</evidence>
<keyword evidence="3" id="KW-1185">Reference proteome</keyword>
<keyword evidence="1" id="KW-1133">Transmembrane helix</keyword>
<name>A0A1A9WID7_9MUSC</name>